<dbReference type="PANTHER" id="PTHR13832">
    <property type="entry name" value="PROTEIN PHOSPHATASE 2C"/>
    <property type="match status" value="1"/>
</dbReference>
<dbReference type="Pfam" id="PF00481">
    <property type="entry name" value="PP2C"/>
    <property type="match status" value="1"/>
</dbReference>
<protein>
    <recommendedName>
        <fullName evidence="1">PPM-type phosphatase domain-containing protein</fullName>
    </recommendedName>
</protein>
<dbReference type="CDD" id="cd00143">
    <property type="entry name" value="PP2Cc"/>
    <property type="match status" value="1"/>
</dbReference>
<reference evidence="2" key="1">
    <citation type="submission" date="2022-01" db="EMBL/GenBank/DDBJ databases">
        <authorList>
            <person name="King R."/>
        </authorList>
    </citation>
    <scope>NUCLEOTIDE SEQUENCE</scope>
</reference>
<dbReference type="InterPro" id="IPR036457">
    <property type="entry name" value="PPM-type-like_dom_sf"/>
</dbReference>
<dbReference type="GO" id="GO:0004741">
    <property type="term" value="F:[pyruvate dehydrogenase (acetyl-transferring)]-phosphatase activity"/>
    <property type="evidence" value="ECO:0007669"/>
    <property type="project" value="TreeGrafter"/>
</dbReference>
<evidence type="ECO:0000259" key="1">
    <source>
        <dbReference type="PROSITE" id="PS51746"/>
    </source>
</evidence>
<name>A0A9P0EEN2_NEZVI</name>
<accession>A0A9P0EEN2</accession>
<keyword evidence="3" id="KW-1185">Reference proteome</keyword>
<dbReference type="InterPro" id="IPR015655">
    <property type="entry name" value="PP2C"/>
</dbReference>
<evidence type="ECO:0000313" key="2">
    <source>
        <dbReference type="EMBL" id="CAH1395508.1"/>
    </source>
</evidence>
<dbReference type="AlphaFoldDB" id="A0A9P0EEN2"/>
<dbReference type="InterPro" id="IPR001932">
    <property type="entry name" value="PPM-type_phosphatase-like_dom"/>
</dbReference>
<dbReference type="SUPFAM" id="SSF81606">
    <property type="entry name" value="PP2C-like"/>
    <property type="match status" value="1"/>
</dbReference>
<sequence>MMVLTLVSNLFSHNKISFSFINSLFKCGVYRASVPSYNINTPRLSPAEVNRILTKLEYTQEFAPGGPIKSFDTNQLRSNDPMEDMRAEAVSLHDGGFYAGVIDGHVSPACAQVLAKRMFHYVDAALLPKDKLKSIIEHKNLNLVKSFNDNYEFVTELKEKYEKSLLQHIDILSNKEIMATKDAIEYALLKLDDDISCEGVHENGEVDRKGMTVCMAGAVACLAYIKESELYLASVGDCQAVVGVLNDSKTWTANQLNIAHNSDCPAEVERILSEHPPSESDTVISCERLLGQLAPLRAFGDVRYKWSTQKLKKLAVPLFGSTAIPPNYYTPPYLTAKPDITYHRITPKDKFLVIASDGLWELLSPLEVVRMVGEHMRGKAALTPIRIPKDKKLKEINSILLARREGLNNVPEDRNAATHLIRNALGGTDIGVEHSRISFFLSFPQDVVRYYRDDISVTVIYFDSEFISQNLYM</sequence>
<evidence type="ECO:0000313" key="3">
    <source>
        <dbReference type="Proteomes" id="UP001152798"/>
    </source>
</evidence>
<dbReference type="EMBL" id="OV725079">
    <property type="protein sequence ID" value="CAH1395508.1"/>
    <property type="molecule type" value="Genomic_DNA"/>
</dbReference>
<dbReference type="PANTHER" id="PTHR13832:SF792">
    <property type="entry name" value="GM14286P"/>
    <property type="match status" value="1"/>
</dbReference>
<dbReference type="Proteomes" id="UP001152798">
    <property type="component" value="Chromosome 3"/>
</dbReference>
<dbReference type="GO" id="GO:0005739">
    <property type="term" value="C:mitochondrion"/>
    <property type="evidence" value="ECO:0007669"/>
    <property type="project" value="TreeGrafter"/>
</dbReference>
<dbReference type="FunFam" id="3.60.40.10:FF:000069">
    <property type="entry name" value="Pyruvate dehydrogenase"/>
    <property type="match status" value="1"/>
</dbReference>
<feature type="domain" description="PPM-type phosphatase" evidence="1">
    <location>
        <begin position="68"/>
        <end position="462"/>
    </location>
</feature>
<dbReference type="PROSITE" id="PS51746">
    <property type="entry name" value="PPM_2"/>
    <property type="match status" value="1"/>
</dbReference>
<dbReference type="Gene3D" id="3.60.40.10">
    <property type="entry name" value="PPM-type phosphatase domain"/>
    <property type="match status" value="1"/>
</dbReference>
<dbReference type="SMART" id="SM00332">
    <property type="entry name" value="PP2Cc"/>
    <property type="match status" value="1"/>
</dbReference>
<proteinExistence type="predicted"/>
<organism evidence="2 3">
    <name type="scientific">Nezara viridula</name>
    <name type="common">Southern green stink bug</name>
    <name type="synonym">Cimex viridulus</name>
    <dbReference type="NCBI Taxonomy" id="85310"/>
    <lineage>
        <taxon>Eukaryota</taxon>
        <taxon>Metazoa</taxon>
        <taxon>Ecdysozoa</taxon>
        <taxon>Arthropoda</taxon>
        <taxon>Hexapoda</taxon>
        <taxon>Insecta</taxon>
        <taxon>Pterygota</taxon>
        <taxon>Neoptera</taxon>
        <taxon>Paraneoptera</taxon>
        <taxon>Hemiptera</taxon>
        <taxon>Heteroptera</taxon>
        <taxon>Panheteroptera</taxon>
        <taxon>Pentatomomorpha</taxon>
        <taxon>Pentatomoidea</taxon>
        <taxon>Pentatomidae</taxon>
        <taxon>Pentatominae</taxon>
        <taxon>Nezara</taxon>
    </lineage>
</organism>
<dbReference type="OrthoDB" id="420076at2759"/>
<gene>
    <name evidence="2" type="ORF">NEZAVI_LOCUS5773</name>
</gene>